<sequence>SNAFEIIYSAMGSFLRTGKVLLIDNDDGDDGSGDIGDDDNVDDGNDGNDHNDDDDDDVSGDGDKR</sequence>
<proteinExistence type="predicted"/>
<organism evidence="2 3">
    <name type="scientific">Acanthocheilonema viteae</name>
    <name type="common">Filarial nematode worm</name>
    <name type="synonym">Dipetalonema viteae</name>
    <dbReference type="NCBI Taxonomy" id="6277"/>
    <lineage>
        <taxon>Eukaryota</taxon>
        <taxon>Metazoa</taxon>
        <taxon>Ecdysozoa</taxon>
        <taxon>Nematoda</taxon>
        <taxon>Chromadorea</taxon>
        <taxon>Rhabditida</taxon>
        <taxon>Spirurina</taxon>
        <taxon>Spiruromorpha</taxon>
        <taxon>Filarioidea</taxon>
        <taxon>Onchocercidae</taxon>
        <taxon>Acanthocheilonema</taxon>
    </lineage>
</organism>
<keyword evidence="3" id="KW-1185">Reference proteome</keyword>
<feature type="compositionally biased region" description="Acidic residues" evidence="1">
    <location>
        <begin position="24"/>
        <end position="65"/>
    </location>
</feature>
<dbReference type="AlphaFoldDB" id="A0A498SZQ5"/>
<evidence type="ECO:0000256" key="1">
    <source>
        <dbReference type="SAM" id="MobiDB-lite"/>
    </source>
</evidence>
<dbReference type="EMBL" id="UPTC01004286">
    <property type="protein sequence ID" value="VBB34876.1"/>
    <property type="molecule type" value="Genomic_DNA"/>
</dbReference>
<gene>
    <name evidence="2" type="ORF">NAV_LOCUS9667</name>
</gene>
<evidence type="ECO:0000313" key="3">
    <source>
        <dbReference type="Proteomes" id="UP000276991"/>
    </source>
</evidence>
<name>A0A498SZQ5_ACAVI</name>
<protein>
    <submittedName>
        <fullName evidence="2">Uncharacterized protein</fullName>
    </submittedName>
</protein>
<dbReference type="Proteomes" id="UP000276991">
    <property type="component" value="Unassembled WGS sequence"/>
</dbReference>
<evidence type="ECO:0000313" key="2">
    <source>
        <dbReference type="EMBL" id="VBB34876.1"/>
    </source>
</evidence>
<reference evidence="2 3" key="1">
    <citation type="submission" date="2018-08" db="EMBL/GenBank/DDBJ databases">
        <authorList>
            <person name="Laetsch R D."/>
            <person name="Stevens L."/>
            <person name="Kumar S."/>
            <person name="Blaxter L. M."/>
        </authorList>
    </citation>
    <scope>NUCLEOTIDE SEQUENCE [LARGE SCALE GENOMIC DNA]</scope>
</reference>
<feature type="non-terminal residue" evidence="2">
    <location>
        <position position="1"/>
    </location>
</feature>
<feature type="region of interest" description="Disordered" evidence="1">
    <location>
        <begin position="23"/>
        <end position="65"/>
    </location>
</feature>
<accession>A0A498SZQ5</accession>